<evidence type="ECO:0000313" key="4">
    <source>
        <dbReference type="Proteomes" id="UP000070412"/>
    </source>
</evidence>
<feature type="compositionally biased region" description="Basic residues" evidence="1">
    <location>
        <begin position="223"/>
        <end position="246"/>
    </location>
</feature>
<dbReference type="AlphaFoldDB" id="A0A834RBV3"/>
<keyword evidence="4" id="KW-1185">Reference proteome</keyword>
<dbReference type="Proteomes" id="UP000070412">
    <property type="component" value="Unassembled WGS sequence"/>
</dbReference>
<dbReference type="EMBL" id="WVUK01000053">
    <property type="protein sequence ID" value="KAF7494484.1"/>
    <property type="molecule type" value="Genomic_DNA"/>
</dbReference>
<dbReference type="EnsemblMetazoa" id="SSS_6576s_mrna">
    <property type="protein sequence ID" value="KAF7494484.1"/>
    <property type="gene ID" value="SSS_6576"/>
</dbReference>
<feature type="region of interest" description="Disordered" evidence="1">
    <location>
        <begin position="113"/>
        <end position="151"/>
    </location>
</feature>
<reference evidence="3" key="3">
    <citation type="submission" date="2022-06" db="UniProtKB">
        <authorList>
            <consortium name="EnsemblMetazoa"/>
        </authorList>
    </citation>
    <scope>IDENTIFICATION</scope>
</reference>
<organism evidence="2">
    <name type="scientific">Sarcoptes scabiei</name>
    <name type="common">Itch mite</name>
    <name type="synonym">Acarus scabiei</name>
    <dbReference type="NCBI Taxonomy" id="52283"/>
    <lineage>
        <taxon>Eukaryota</taxon>
        <taxon>Metazoa</taxon>
        <taxon>Ecdysozoa</taxon>
        <taxon>Arthropoda</taxon>
        <taxon>Chelicerata</taxon>
        <taxon>Arachnida</taxon>
        <taxon>Acari</taxon>
        <taxon>Acariformes</taxon>
        <taxon>Sarcoptiformes</taxon>
        <taxon>Astigmata</taxon>
        <taxon>Psoroptidia</taxon>
        <taxon>Sarcoptoidea</taxon>
        <taxon>Sarcoptidae</taxon>
        <taxon>Sarcoptinae</taxon>
        <taxon>Sarcoptes</taxon>
    </lineage>
</organism>
<reference evidence="2" key="2">
    <citation type="submission" date="2020-01" db="EMBL/GenBank/DDBJ databases">
        <authorList>
            <person name="Korhonen P.K.K."/>
            <person name="Guangxu M.G."/>
            <person name="Wang T.W."/>
            <person name="Stroehlein A.J.S."/>
            <person name="Young N.D."/>
            <person name="Ang C.-S.A."/>
            <person name="Fernando D.W.F."/>
            <person name="Lu H.L."/>
            <person name="Taylor S.T."/>
            <person name="Ehtesham M.E.M."/>
            <person name="Najaraj S.H.N."/>
            <person name="Harsha G.H.G."/>
            <person name="Madugundu A.M."/>
            <person name="Renuse S.R."/>
            <person name="Holt D.H."/>
            <person name="Pandey A.P."/>
            <person name="Papenfuss A.P."/>
            <person name="Gasser R.B.G."/>
            <person name="Fischer K.F."/>
        </authorList>
    </citation>
    <scope>NUCLEOTIDE SEQUENCE</scope>
    <source>
        <strain evidence="2">SSS_KF_BRIS2020</strain>
    </source>
</reference>
<feature type="compositionally biased region" description="Pro residues" evidence="1">
    <location>
        <begin position="120"/>
        <end position="133"/>
    </location>
</feature>
<feature type="region of interest" description="Disordered" evidence="1">
    <location>
        <begin position="297"/>
        <end position="316"/>
    </location>
</feature>
<feature type="compositionally biased region" description="Low complexity" evidence="1">
    <location>
        <begin position="250"/>
        <end position="277"/>
    </location>
</feature>
<gene>
    <name evidence="2" type="ORF">SSS_6576</name>
</gene>
<feature type="compositionally biased region" description="Polar residues" evidence="1">
    <location>
        <begin position="208"/>
        <end position="220"/>
    </location>
</feature>
<proteinExistence type="predicted"/>
<evidence type="ECO:0000313" key="3">
    <source>
        <dbReference type="EnsemblMetazoa" id="KAF7494484.1"/>
    </source>
</evidence>
<feature type="region of interest" description="Disordered" evidence="1">
    <location>
        <begin position="208"/>
        <end position="282"/>
    </location>
</feature>
<accession>A0A834RBV3</accession>
<evidence type="ECO:0000256" key="1">
    <source>
        <dbReference type="SAM" id="MobiDB-lite"/>
    </source>
</evidence>
<evidence type="ECO:0000313" key="2">
    <source>
        <dbReference type="EMBL" id="KAF7494484.1"/>
    </source>
</evidence>
<protein>
    <submittedName>
        <fullName evidence="2 3">Uncharacterized protein</fullName>
    </submittedName>
</protein>
<sequence>MIAMAEKIMNLIDTNLSSTKRNESIGEFLNEIKTSLYSLVKKIEQLELNFVRSSFDADNDDDDDDDDSATLFAHQSTNGLFTTQQVDRLSSKEIDYFIDLLYRKAIEDVNNMDFHSLESPTPPPSSASPPPQQQPNYHHHRNLTSSPLSPISNQRIDIKCDENSDQVSVFDSSNRTKMIDDQMEMSKIFTKRSKRKAAIRASTKLQKLNDSIQSRDSINSSVRKMKTKKTPKKSGRTSRGRSKARISLKNSIDSSNELISNSNENQNPQQQQQQQQQHKAPLQKRLSRIFRNNRLFGSATNSDHHHQPEQNGENISSISKRSEEIKNHIRNNDPIGMATNRVLVPDNAESIDGGQEKIKLISPQFRNEILYVQSITISTII</sequence>
<name>A0A834RBV3_SARSC</name>
<reference evidence="4" key="1">
    <citation type="journal article" date="2020" name="PLoS Negl. Trop. Dis.">
        <title>High-quality nuclear genome for Sarcoptes scabiei-A critical resource for a neglected parasite.</title>
        <authorList>
            <person name="Korhonen P.K."/>
            <person name="Gasser R.B."/>
            <person name="Ma G."/>
            <person name="Wang T."/>
            <person name="Stroehlein A.J."/>
            <person name="Young N.D."/>
            <person name="Ang C.S."/>
            <person name="Fernando D.D."/>
            <person name="Lu H.C."/>
            <person name="Taylor S."/>
            <person name="Reynolds S.L."/>
            <person name="Mofiz E."/>
            <person name="Najaraj S.H."/>
            <person name="Gowda H."/>
            <person name="Madugundu A."/>
            <person name="Renuse S."/>
            <person name="Holt D."/>
            <person name="Pandey A."/>
            <person name="Papenfuss A.T."/>
            <person name="Fischer K."/>
        </authorList>
    </citation>
    <scope>NUCLEOTIDE SEQUENCE [LARGE SCALE GENOMIC DNA]</scope>
</reference>